<keyword evidence="3" id="KW-0689">Ribosomal protein</keyword>
<evidence type="ECO:0000313" key="8">
    <source>
        <dbReference type="Proteomes" id="UP001172673"/>
    </source>
</evidence>
<accession>A0AA38X9Q8</accession>
<keyword evidence="5" id="KW-0687">Ribonucleoprotein</keyword>
<evidence type="ECO:0000256" key="6">
    <source>
        <dbReference type="ARBA" id="ARBA00035183"/>
    </source>
</evidence>
<dbReference type="Proteomes" id="UP001172673">
    <property type="component" value="Unassembled WGS sequence"/>
</dbReference>
<comment type="similarity">
    <text evidence="2">Belongs to the mitochondrion-specific ribosomal protein mL50 family.</text>
</comment>
<dbReference type="AlphaFoldDB" id="A0AA38X9Q8"/>
<keyword evidence="8" id="KW-1185">Reference proteome</keyword>
<gene>
    <name evidence="7" type="ORF">H2200_005740</name>
</gene>
<dbReference type="Pfam" id="PF10501">
    <property type="entry name" value="Ribosomal_L50"/>
    <property type="match status" value="1"/>
</dbReference>
<dbReference type="GO" id="GO:0005739">
    <property type="term" value="C:mitochondrion"/>
    <property type="evidence" value="ECO:0007669"/>
    <property type="project" value="UniProtKB-SubCell"/>
</dbReference>
<dbReference type="InterPro" id="IPR018305">
    <property type="entry name" value="Ribosomal_m50"/>
</dbReference>
<organism evidence="7 8">
    <name type="scientific">Cladophialophora chaetospira</name>
    <dbReference type="NCBI Taxonomy" id="386627"/>
    <lineage>
        <taxon>Eukaryota</taxon>
        <taxon>Fungi</taxon>
        <taxon>Dikarya</taxon>
        <taxon>Ascomycota</taxon>
        <taxon>Pezizomycotina</taxon>
        <taxon>Eurotiomycetes</taxon>
        <taxon>Chaetothyriomycetidae</taxon>
        <taxon>Chaetothyriales</taxon>
        <taxon>Herpotrichiellaceae</taxon>
        <taxon>Cladophialophora</taxon>
    </lineage>
</organism>
<reference evidence="7" key="1">
    <citation type="submission" date="2022-10" db="EMBL/GenBank/DDBJ databases">
        <title>Culturing micro-colonial fungi from biological soil crusts in the Mojave desert and describing Neophaeococcomyces mojavensis, and introducing the new genera and species Taxawa tesnikishii.</title>
        <authorList>
            <person name="Kurbessoian T."/>
            <person name="Stajich J.E."/>
        </authorList>
    </citation>
    <scope>NUCLEOTIDE SEQUENCE</scope>
    <source>
        <strain evidence="7">TK_41</strain>
    </source>
</reference>
<comment type="subcellular location">
    <subcellularLocation>
        <location evidence="1">Mitochondrion</location>
    </subcellularLocation>
</comment>
<dbReference type="EMBL" id="JAPDRK010000008">
    <property type="protein sequence ID" value="KAJ9609413.1"/>
    <property type="molecule type" value="Genomic_DNA"/>
</dbReference>
<evidence type="ECO:0000313" key="7">
    <source>
        <dbReference type="EMBL" id="KAJ9609413.1"/>
    </source>
</evidence>
<evidence type="ECO:0000256" key="1">
    <source>
        <dbReference type="ARBA" id="ARBA00004173"/>
    </source>
</evidence>
<protein>
    <recommendedName>
        <fullName evidence="6">Large ribosomal subunit protein mL50</fullName>
    </recommendedName>
</protein>
<proteinExistence type="inferred from homology"/>
<evidence type="ECO:0000256" key="4">
    <source>
        <dbReference type="ARBA" id="ARBA00023128"/>
    </source>
</evidence>
<sequence>MASSVRAPRALSNGLTAALKPRYVCRTCRDQIVQREAQQIRHKSNFPPRELIRRCSSYSTYQRRQISLASFTGRSKQSEEPELIEDGDSMEDVVPMEEYIEAATWDGLEHLGHEGNWRDFPPDPKDDYTPWLDPTNAVTPQREQFLSLLWISIVECLALKRLGKSPKVVLTEGPPPFGDGMNTLKIRTLSTGTVSHLEDPQGTLDPSKASGRTTGNLEFSVPEIEQQLQDASFDFRDPITFTILKRFSLLIGHRLPDPVLNAVMRGNKTITAFVDLLTQDAKPKPKRFAEVLLAKQKKALDLEQRDKLLLGEGLDAEQTAAADVHQAAAQSKKHKPKFQPLGPNVMILPRRETMVDREMEIGRWKVLKKELEKRGLPVYPLPRLVPAGESWRKDEAQEFEKDVHAS</sequence>
<evidence type="ECO:0000256" key="3">
    <source>
        <dbReference type="ARBA" id="ARBA00022980"/>
    </source>
</evidence>
<evidence type="ECO:0000256" key="2">
    <source>
        <dbReference type="ARBA" id="ARBA00008860"/>
    </source>
</evidence>
<dbReference type="GO" id="GO:1990904">
    <property type="term" value="C:ribonucleoprotein complex"/>
    <property type="evidence" value="ECO:0007669"/>
    <property type="project" value="UniProtKB-KW"/>
</dbReference>
<keyword evidence="4" id="KW-0496">Mitochondrion</keyword>
<name>A0AA38X9Q8_9EURO</name>
<comment type="caution">
    <text evidence="7">The sequence shown here is derived from an EMBL/GenBank/DDBJ whole genome shotgun (WGS) entry which is preliminary data.</text>
</comment>
<evidence type="ECO:0000256" key="5">
    <source>
        <dbReference type="ARBA" id="ARBA00023274"/>
    </source>
</evidence>
<dbReference type="GO" id="GO:0005840">
    <property type="term" value="C:ribosome"/>
    <property type="evidence" value="ECO:0007669"/>
    <property type="project" value="UniProtKB-KW"/>
</dbReference>